<evidence type="ECO:0000259" key="3">
    <source>
        <dbReference type="Pfam" id="PF17746"/>
    </source>
</evidence>
<dbReference type="Pfam" id="PF17746">
    <property type="entry name" value="SfsA_N"/>
    <property type="match status" value="1"/>
</dbReference>
<gene>
    <name evidence="1" type="primary">sfsA</name>
    <name evidence="4" type="ORF">HNP82_000002</name>
</gene>
<dbReference type="Pfam" id="PF03749">
    <property type="entry name" value="SfsA"/>
    <property type="match status" value="1"/>
</dbReference>
<feature type="domain" description="Sugar fermentation stimulation protein C-terminal" evidence="2">
    <location>
        <begin position="82"/>
        <end position="214"/>
    </location>
</feature>
<dbReference type="Proteomes" id="UP000543642">
    <property type="component" value="Unassembled WGS sequence"/>
</dbReference>
<evidence type="ECO:0000313" key="5">
    <source>
        <dbReference type="Proteomes" id="UP000543642"/>
    </source>
</evidence>
<dbReference type="HAMAP" id="MF_00095">
    <property type="entry name" value="SfsA"/>
    <property type="match status" value="1"/>
</dbReference>
<evidence type="ECO:0000256" key="1">
    <source>
        <dbReference type="HAMAP-Rule" id="MF_00095"/>
    </source>
</evidence>
<dbReference type="EMBL" id="JACHFW010000001">
    <property type="protein sequence ID" value="MBB5262908.1"/>
    <property type="molecule type" value="Genomic_DNA"/>
</dbReference>
<keyword evidence="5" id="KW-1185">Reference proteome</keyword>
<dbReference type="PANTHER" id="PTHR30545">
    <property type="entry name" value="SUGAR FERMENTATION STIMULATION PROTEIN A"/>
    <property type="match status" value="1"/>
</dbReference>
<accession>A0A7W8H7F9</accession>
<dbReference type="AlphaFoldDB" id="A0A7W8H7F9"/>
<dbReference type="GO" id="GO:0003677">
    <property type="term" value="F:DNA binding"/>
    <property type="evidence" value="ECO:0007669"/>
    <property type="project" value="InterPro"/>
</dbReference>
<dbReference type="CDD" id="cd22359">
    <property type="entry name" value="SfsA-like_bacterial"/>
    <property type="match status" value="1"/>
</dbReference>
<sequence>MRYDSVIQGTFLSRPNRFIAVVDILGREEKVHVKNTGRCRELLIPGVCVFLEKSRNPARKTAYSLIAVQKGDRLINMDSQAPNAAAWEYLLSGMSWIKPDLVQREKTYKDSRFDLYYEQAGKKGFIEVKGVTLEEDGVVLFPDAPTLRGLKHIKELENAACQGYEAEIWFIIQMENVRYFTPNIRMQPEFGQALKDAKGNGVKIHALWCHVTEDSMEVAGEVPVIL</sequence>
<dbReference type="InterPro" id="IPR040452">
    <property type="entry name" value="SfsA_C"/>
</dbReference>
<proteinExistence type="inferred from homology"/>
<evidence type="ECO:0000313" key="4">
    <source>
        <dbReference type="EMBL" id="MBB5262908.1"/>
    </source>
</evidence>
<dbReference type="InterPro" id="IPR005224">
    <property type="entry name" value="SfsA"/>
</dbReference>
<dbReference type="Gene3D" id="3.40.1350.60">
    <property type="match status" value="1"/>
</dbReference>
<protein>
    <recommendedName>
        <fullName evidence="1">Sugar fermentation stimulation protein homolog</fullName>
    </recommendedName>
</protein>
<feature type="domain" description="SfsA N-terminal OB" evidence="3">
    <location>
        <begin position="12"/>
        <end position="76"/>
    </location>
</feature>
<dbReference type="RefSeq" id="WP_183770061.1">
    <property type="nucleotide sequence ID" value="NZ_CAWVEG010000061.1"/>
</dbReference>
<comment type="similarity">
    <text evidence="1">Belongs to the SfsA family.</text>
</comment>
<dbReference type="NCBIfam" id="TIGR00230">
    <property type="entry name" value="sfsA"/>
    <property type="match status" value="1"/>
</dbReference>
<organism evidence="4 5">
    <name type="scientific">Catenibacillus scindens</name>
    <dbReference type="NCBI Taxonomy" id="673271"/>
    <lineage>
        <taxon>Bacteria</taxon>
        <taxon>Bacillati</taxon>
        <taxon>Bacillota</taxon>
        <taxon>Clostridia</taxon>
        <taxon>Lachnospirales</taxon>
        <taxon>Lachnospiraceae</taxon>
        <taxon>Catenibacillus</taxon>
    </lineage>
</organism>
<name>A0A7W8H7F9_9FIRM</name>
<evidence type="ECO:0000259" key="2">
    <source>
        <dbReference type="Pfam" id="PF03749"/>
    </source>
</evidence>
<dbReference type="Gene3D" id="2.40.50.580">
    <property type="match status" value="1"/>
</dbReference>
<reference evidence="4 5" key="1">
    <citation type="submission" date="2020-08" db="EMBL/GenBank/DDBJ databases">
        <title>Genomic Encyclopedia of Type Strains, Phase IV (KMG-IV): sequencing the most valuable type-strain genomes for metagenomic binning, comparative biology and taxonomic classification.</title>
        <authorList>
            <person name="Goeker M."/>
        </authorList>
    </citation>
    <scope>NUCLEOTIDE SEQUENCE [LARGE SCALE GENOMIC DNA]</scope>
    <source>
        <strain evidence="4 5">DSM 106146</strain>
    </source>
</reference>
<dbReference type="PANTHER" id="PTHR30545:SF2">
    <property type="entry name" value="SUGAR FERMENTATION STIMULATION PROTEIN A"/>
    <property type="match status" value="1"/>
</dbReference>
<dbReference type="InterPro" id="IPR041465">
    <property type="entry name" value="SfsA_N"/>
</dbReference>
<comment type="caution">
    <text evidence="4">The sequence shown here is derived from an EMBL/GenBank/DDBJ whole genome shotgun (WGS) entry which is preliminary data.</text>
</comment>